<protein>
    <submittedName>
        <fullName evidence="1">Uncharacterized protein</fullName>
    </submittedName>
</protein>
<accession>A0ABD3KF76</accession>
<dbReference type="AlphaFoldDB" id="A0ABD3KF76"/>
<gene>
    <name evidence="1" type="ORF">ACJRO7_019315</name>
</gene>
<proteinExistence type="predicted"/>
<dbReference type="Proteomes" id="UP001634007">
    <property type="component" value="Unassembled WGS sequence"/>
</dbReference>
<sequence>MTRHQERQLIGNMLQALSAQLEQDGRNRGDAEKAAEYAKLAKELAAIFRIFQDAKRLEAKQEAFYVPVVLQQASLFTSRSKTNEAGINADQNSNLHDLLEKLKGMKALLLESENSLKEILRDGEEDEDEVHRIQGEINSLKAFINDYESLTKEQAHGTDDIESSQQVSNVHQTLKRKNTIVRRYNLSFLHLKESTEVHGTLKSKTTMDLEELNGFLSQFNLITDDLRA</sequence>
<evidence type="ECO:0000313" key="2">
    <source>
        <dbReference type="Proteomes" id="UP001634007"/>
    </source>
</evidence>
<dbReference type="EMBL" id="JBJKBG010000005">
    <property type="protein sequence ID" value="KAL3737772.1"/>
    <property type="molecule type" value="Genomic_DNA"/>
</dbReference>
<evidence type="ECO:0000313" key="1">
    <source>
        <dbReference type="EMBL" id="KAL3737772.1"/>
    </source>
</evidence>
<name>A0ABD3KF76_EUCGL</name>
<reference evidence="1 2" key="1">
    <citation type="submission" date="2024-11" db="EMBL/GenBank/DDBJ databases">
        <title>Chromosome-level genome assembly of Eucalyptus globulus Labill. provides insights into its genome evolution.</title>
        <authorList>
            <person name="Li X."/>
        </authorList>
    </citation>
    <scope>NUCLEOTIDE SEQUENCE [LARGE SCALE GENOMIC DNA]</scope>
    <source>
        <strain evidence="1">CL2024</strain>
        <tissue evidence="1">Fresh tender leaves</tissue>
    </source>
</reference>
<keyword evidence="2" id="KW-1185">Reference proteome</keyword>
<organism evidence="1 2">
    <name type="scientific">Eucalyptus globulus</name>
    <name type="common">Tasmanian blue gum</name>
    <dbReference type="NCBI Taxonomy" id="34317"/>
    <lineage>
        <taxon>Eukaryota</taxon>
        <taxon>Viridiplantae</taxon>
        <taxon>Streptophyta</taxon>
        <taxon>Embryophyta</taxon>
        <taxon>Tracheophyta</taxon>
        <taxon>Spermatophyta</taxon>
        <taxon>Magnoliopsida</taxon>
        <taxon>eudicotyledons</taxon>
        <taxon>Gunneridae</taxon>
        <taxon>Pentapetalae</taxon>
        <taxon>rosids</taxon>
        <taxon>malvids</taxon>
        <taxon>Myrtales</taxon>
        <taxon>Myrtaceae</taxon>
        <taxon>Myrtoideae</taxon>
        <taxon>Eucalypteae</taxon>
        <taxon>Eucalyptus</taxon>
    </lineage>
</organism>
<comment type="caution">
    <text evidence="1">The sequence shown here is derived from an EMBL/GenBank/DDBJ whole genome shotgun (WGS) entry which is preliminary data.</text>
</comment>